<feature type="binding site" evidence="6">
    <location>
        <position position="106"/>
    </location>
    <ligand>
        <name>S-adenosyl-L-methionine</name>
        <dbReference type="ChEBI" id="CHEBI:59789"/>
    </ligand>
</feature>
<reference evidence="7" key="1">
    <citation type="journal article" date="2007" name="Science">
        <title>Candidatus Chloracidobacterium thermophilum: an aerobic phototrophic Acidobacterium.</title>
        <authorList>
            <person name="Bryant D.A."/>
            <person name="Costas A.M."/>
            <person name="Maresca J.A."/>
            <person name="Chew A.G."/>
            <person name="Klatt C.G."/>
            <person name="Bateson M.M."/>
            <person name="Tallon L.J."/>
            <person name="Hostetler J."/>
            <person name="Nelson W.C."/>
            <person name="Heidelberg J.F."/>
            <person name="Ward D.M."/>
        </authorList>
    </citation>
    <scope>NUCLEOTIDE SEQUENCE</scope>
</reference>
<sequence>MLEETPQKPRARRPFVASEDVPAFKTELVAALAEQGLPLSTSQVAALASHYCLLGEANNQFNLTRLIAPAEAVRWHYLDILAALPYLTALAVEGTNGKLVRWVDVGSGGGFPGLVLAVACPNWHFILAERRAKKAAFLQHCVEELALGGRVQVFAGDFEPGTVNRALKLCNVDVSRETLGLLGRAVEDGQRKLPRLLAVPVFVRAAFWLGRGDAQSLAKHLPPKWKIQQQHLLPTGNCRTVIVLVRE</sequence>
<dbReference type="EC" id="2.1.1.-" evidence="6"/>
<accession>A8DJK6</accession>
<comment type="subcellular location">
    <subcellularLocation>
        <location evidence="6">Cytoplasm</location>
    </subcellularLocation>
</comment>
<comment type="function">
    <text evidence="6">Specifically methylates the N7 position of a guanine in 16S rRNA.</text>
</comment>
<dbReference type="Gene3D" id="3.40.50.150">
    <property type="entry name" value="Vaccinia Virus protein VP39"/>
    <property type="match status" value="1"/>
</dbReference>
<evidence type="ECO:0000256" key="1">
    <source>
        <dbReference type="ARBA" id="ARBA00022490"/>
    </source>
</evidence>
<comment type="caution">
    <text evidence="6">Lacks conserved residue(s) required for the propagation of feature annotation.</text>
</comment>
<dbReference type="EMBL" id="EF531339">
    <property type="protein sequence ID" value="ABV27212.1"/>
    <property type="molecule type" value="Genomic_DNA"/>
</dbReference>
<protein>
    <recommendedName>
        <fullName evidence="6">Ribosomal RNA small subunit methyltransferase G</fullName>
        <ecNumber evidence="6">2.1.1.-</ecNumber>
    </recommendedName>
    <alternativeName>
        <fullName evidence="6">16S rRNA 7-methylguanosine methyltransferase</fullName>
        <shortName evidence="6">16S rRNA m7G methyltransferase</shortName>
    </alternativeName>
</protein>
<evidence type="ECO:0000256" key="2">
    <source>
        <dbReference type="ARBA" id="ARBA00022552"/>
    </source>
</evidence>
<proteinExistence type="inferred from homology"/>
<feature type="binding site" evidence="6">
    <location>
        <position position="184"/>
    </location>
    <ligand>
        <name>S-adenosyl-L-methionine</name>
        <dbReference type="ChEBI" id="CHEBI:59789"/>
    </ligand>
</feature>
<dbReference type="GO" id="GO:0070043">
    <property type="term" value="F:rRNA (guanine-N7-)-methyltransferase activity"/>
    <property type="evidence" value="ECO:0007669"/>
    <property type="project" value="UniProtKB-UniRule"/>
</dbReference>
<keyword evidence="2 6" id="KW-0698">rRNA processing</keyword>
<evidence type="ECO:0000256" key="3">
    <source>
        <dbReference type="ARBA" id="ARBA00022603"/>
    </source>
</evidence>
<dbReference type="Pfam" id="PF02527">
    <property type="entry name" value="GidB"/>
    <property type="match status" value="1"/>
</dbReference>
<keyword evidence="5 6" id="KW-0949">S-adenosyl-L-methionine</keyword>
<dbReference type="AlphaFoldDB" id="A8DJK6"/>
<organism evidence="7">
    <name type="scientific">Chloracidobacterium thermophilum</name>
    <dbReference type="NCBI Taxonomy" id="458033"/>
    <lineage>
        <taxon>Bacteria</taxon>
        <taxon>Pseudomonadati</taxon>
        <taxon>Acidobacteriota</taxon>
        <taxon>Terriglobia</taxon>
        <taxon>Terriglobales</taxon>
        <taxon>Acidobacteriaceae</taxon>
        <taxon>Chloracidobacterium</taxon>
    </lineage>
</organism>
<keyword evidence="4 6" id="KW-0808">Transferase</keyword>
<comment type="similarity">
    <text evidence="6">Belongs to the methyltransferase superfamily. RNA methyltransferase RsmG family.</text>
</comment>
<evidence type="ECO:0000256" key="5">
    <source>
        <dbReference type="ARBA" id="ARBA00022691"/>
    </source>
</evidence>
<evidence type="ECO:0000313" key="7">
    <source>
        <dbReference type="EMBL" id="ABV27212.1"/>
    </source>
</evidence>
<dbReference type="InterPro" id="IPR029063">
    <property type="entry name" value="SAM-dependent_MTases_sf"/>
</dbReference>
<evidence type="ECO:0000256" key="4">
    <source>
        <dbReference type="ARBA" id="ARBA00022679"/>
    </source>
</evidence>
<dbReference type="HAMAP" id="MF_00074">
    <property type="entry name" value="16SrRNA_methyltr_G"/>
    <property type="match status" value="1"/>
</dbReference>
<keyword evidence="1 6" id="KW-0963">Cytoplasm</keyword>
<gene>
    <name evidence="7" type="primary">gidB</name>
    <name evidence="6" type="synonym">rsmG</name>
    <name evidence="7" type="ORF">YS_M60-F11.099</name>
</gene>
<evidence type="ECO:0000256" key="6">
    <source>
        <dbReference type="HAMAP-Rule" id="MF_00074"/>
    </source>
</evidence>
<dbReference type="SUPFAM" id="SSF53335">
    <property type="entry name" value="S-adenosyl-L-methionine-dependent methyltransferases"/>
    <property type="match status" value="1"/>
</dbReference>
<dbReference type="PANTHER" id="PTHR31760:SF0">
    <property type="entry name" value="S-ADENOSYL-L-METHIONINE-DEPENDENT METHYLTRANSFERASES SUPERFAMILY PROTEIN"/>
    <property type="match status" value="1"/>
</dbReference>
<keyword evidence="3 6" id="KW-0489">Methyltransferase</keyword>
<feature type="binding site" evidence="6">
    <location>
        <position position="111"/>
    </location>
    <ligand>
        <name>S-adenosyl-L-methionine</name>
        <dbReference type="ChEBI" id="CHEBI:59789"/>
    </ligand>
</feature>
<dbReference type="PANTHER" id="PTHR31760">
    <property type="entry name" value="S-ADENOSYL-L-METHIONINE-DEPENDENT METHYLTRANSFERASES SUPERFAMILY PROTEIN"/>
    <property type="match status" value="1"/>
</dbReference>
<dbReference type="InterPro" id="IPR003682">
    <property type="entry name" value="rRNA_ssu_MeTfrase_G"/>
</dbReference>
<name>A8DJK6_9BACT</name>
<dbReference type="GO" id="GO:0005829">
    <property type="term" value="C:cytosol"/>
    <property type="evidence" value="ECO:0007669"/>
    <property type="project" value="TreeGrafter"/>
</dbReference>